<dbReference type="Pfam" id="PF00266">
    <property type="entry name" value="Aminotran_5"/>
    <property type="match status" value="1"/>
</dbReference>
<dbReference type="SUPFAM" id="SSF53383">
    <property type="entry name" value="PLP-dependent transferases"/>
    <property type="match status" value="1"/>
</dbReference>
<dbReference type="PANTHER" id="PTHR21152:SF40">
    <property type="entry name" value="ALANINE--GLYOXYLATE AMINOTRANSFERASE"/>
    <property type="match status" value="1"/>
</dbReference>
<dbReference type="InterPro" id="IPR024169">
    <property type="entry name" value="SP_NH2Trfase/AEP_transaminase"/>
</dbReference>
<dbReference type="GO" id="GO:0008453">
    <property type="term" value="F:alanine-glyoxylate transaminase activity"/>
    <property type="evidence" value="ECO:0007669"/>
    <property type="project" value="TreeGrafter"/>
</dbReference>
<gene>
    <name evidence="7" type="ORF">A45J_1103</name>
</gene>
<dbReference type="InterPro" id="IPR015421">
    <property type="entry name" value="PyrdxlP-dep_Trfase_major"/>
</dbReference>
<dbReference type="InterPro" id="IPR000192">
    <property type="entry name" value="Aminotrans_V_dom"/>
</dbReference>
<sequence>MLKRYLLAPGPTPVPPEVLLSMAMPIIHHRSPDFLPVLDSAKKGLQWLFQTKNDVLILASTGTGGMVGAVNNFFNPGEKVLVINGGKFGERWTKICQAYGLRVEEIVVEWGYSIKPALVESALKKDSEIKAVFVQATETSTGVYHDIKGLGSVIKNYPDTLFIVDAISALVAEDIRTDEWGIDVMVGGSQKGLMLPPGLAFVSVSYKAWKKSEASKMPRFYFNFKKERENLAKNQTNFTSAVTLIIGLNEAIKILQKEGLENVFKRHARLANATREAVKALGLGIYSKESPSNSVTAIEMPEGIDGQLVYKTLREKYGITGAGGQDKAKGKIYRMAHLGYADTFDVITGIAALEMVLKQLGHPIRLGTGVARAQELLME</sequence>
<evidence type="ECO:0000256" key="2">
    <source>
        <dbReference type="ARBA" id="ARBA00009236"/>
    </source>
</evidence>
<dbReference type="Gene3D" id="3.90.1150.10">
    <property type="entry name" value="Aspartate Aminotransferase, domain 1"/>
    <property type="match status" value="1"/>
</dbReference>
<evidence type="ECO:0000256" key="3">
    <source>
        <dbReference type="ARBA" id="ARBA00022576"/>
    </source>
</evidence>
<dbReference type="EMBL" id="BLAB01000001">
    <property type="protein sequence ID" value="GER93364.1"/>
    <property type="molecule type" value="Genomic_DNA"/>
</dbReference>
<protein>
    <submittedName>
        <fullName evidence="7">Alanine--glyoxylate aminotransferase family protein</fullName>
    </submittedName>
</protein>
<name>A0A5J4KVW8_9ZZZZ</name>
<dbReference type="PANTHER" id="PTHR21152">
    <property type="entry name" value="AMINOTRANSFERASE CLASS V"/>
    <property type="match status" value="1"/>
</dbReference>
<proteinExistence type="inferred from homology"/>
<dbReference type="FunFam" id="3.40.640.10:FF:000027">
    <property type="entry name" value="Serine--pyruvate aminotransferase, mitochondrial"/>
    <property type="match status" value="1"/>
</dbReference>
<keyword evidence="3 7" id="KW-0032">Aminotransferase</keyword>
<organism evidence="7">
    <name type="scientific">hot springs metagenome</name>
    <dbReference type="NCBI Taxonomy" id="433727"/>
    <lineage>
        <taxon>unclassified sequences</taxon>
        <taxon>metagenomes</taxon>
        <taxon>ecological metagenomes</taxon>
    </lineage>
</organism>
<evidence type="ECO:0000313" key="7">
    <source>
        <dbReference type="EMBL" id="GER93364.1"/>
    </source>
</evidence>
<evidence type="ECO:0000256" key="1">
    <source>
        <dbReference type="ARBA" id="ARBA00001933"/>
    </source>
</evidence>
<comment type="caution">
    <text evidence="7">The sequence shown here is derived from an EMBL/GenBank/DDBJ whole genome shotgun (WGS) entry which is preliminary data.</text>
</comment>
<accession>A0A5J4KVW8</accession>
<keyword evidence="5" id="KW-0663">Pyridoxal phosphate</keyword>
<evidence type="ECO:0000256" key="5">
    <source>
        <dbReference type="ARBA" id="ARBA00022898"/>
    </source>
</evidence>
<dbReference type="GO" id="GO:0019265">
    <property type="term" value="P:glycine biosynthetic process, by transamination of glyoxylate"/>
    <property type="evidence" value="ECO:0007669"/>
    <property type="project" value="TreeGrafter"/>
</dbReference>
<dbReference type="PROSITE" id="PS00595">
    <property type="entry name" value="AA_TRANSFER_CLASS_5"/>
    <property type="match status" value="1"/>
</dbReference>
<dbReference type="InterPro" id="IPR015424">
    <property type="entry name" value="PyrdxlP-dep_Trfase"/>
</dbReference>
<evidence type="ECO:0000256" key="4">
    <source>
        <dbReference type="ARBA" id="ARBA00022679"/>
    </source>
</evidence>
<dbReference type="InterPro" id="IPR015422">
    <property type="entry name" value="PyrdxlP-dep_Trfase_small"/>
</dbReference>
<reference evidence="7" key="1">
    <citation type="submission" date="2019-10" db="EMBL/GenBank/DDBJ databases">
        <title>Metagenomic sequencing of thiosulfate-disproportionating enrichment culture.</title>
        <authorList>
            <person name="Umezawa K."/>
            <person name="Kojima H."/>
            <person name="Fukui M."/>
        </authorList>
    </citation>
    <scope>NUCLEOTIDE SEQUENCE</scope>
    <source>
        <strain evidence="7">45J</strain>
    </source>
</reference>
<evidence type="ECO:0000259" key="6">
    <source>
        <dbReference type="Pfam" id="PF00266"/>
    </source>
</evidence>
<dbReference type="GO" id="GO:0004760">
    <property type="term" value="F:L-serine-pyruvate transaminase activity"/>
    <property type="evidence" value="ECO:0007669"/>
    <property type="project" value="TreeGrafter"/>
</dbReference>
<comment type="cofactor">
    <cofactor evidence="1">
        <name>pyridoxal 5'-phosphate</name>
        <dbReference type="ChEBI" id="CHEBI:597326"/>
    </cofactor>
</comment>
<comment type="similarity">
    <text evidence="2">Belongs to the class-V pyridoxal-phosphate-dependent aminotransferase family.</text>
</comment>
<dbReference type="AlphaFoldDB" id="A0A5J4KVW8"/>
<keyword evidence="4 7" id="KW-0808">Transferase</keyword>
<dbReference type="Gene3D" id="3.40.640.10">
    <property type="entry name" value="Type I PLP-dependent aspartate aminotransferase-like (Major domain)"/>
    <property type="match status" value="1"/>
</dbReference>
<dbReference type="FunFam" id="3.90.1150.10:FF:000031">
    <property type="entry name" value="Serine--glyoxylate aminotransferase"/>
    <property type="match status" value="1"/>
</dbReference>
<feature type="domain" description="Aminotransferase class V" evidence="6">
    <location>
        <begin position="5"/>
        <end position="326"/>
    </location>
</feature>
<dbReference type="InterPro" id="IPR020578">
    <property type="entry name" value="Aminotrans_V_PyrdxlP_BS"/>
</dbReference>
<dbReference type="GO" id="GO:0005777">
    <property type="term" value="C:peroxisome"/>
    <property type="evidence" value="ECO:0007669"/>
    <property type="project" value="TreeGrafter"/>
</dbReference>
<dbReference type="PIRSF" id="PIRSF000524">
    <property type="entry name" value="SPT"/>
    <property type="match status" value="1"/>
</dbReference>